<sequence length="406" mass="45555">MSPRGFSVLGALLAIAQLTAGFDASRRQSPNSHPGEFRPDEDGKYTIGDLGITAQFIPYGASITNLFVKDRHGVERDIVLGYDNASYYPIDESHPHLGGVPGRYANRIKNGTYDIDGVTYHTDLNDNDGLNTLHGGRNGWDYRNFTVVAHSSDRIVFRLIDEDCSMGFPGRVEAEIEYSVSAFTWHIKMWAKNFTEKTPIMLTSHTYWNLDGFQNPDTPQALGHKLWTPRSKSRVATDGILIPNGDILPSQEGSVNDFWSKPKPLGASFGDSEIEGNCGTDCRGYDTCYIVTQENDPRDRRPLPLARLESESSGIVVDIFSEQHALQMYSCNNQDGTMPLKKTQGFFDDPTQPRTVQQYGCVVLEAQDWIDGINHPEWEREKRQIFGPGDEYFLEISHTFSLSPDQ</sequence>
<dbReference type="InterPro" id="IPR011013">
    <property type="entry name" value="Gal_mutarotase_sf_dom"/>
</dbReference>
<evidence type="ECO:0000256" key="1">
    <source>
        <dbReference type="ARBA" id="ARBA00006206"/>
    </source>
</evidence>
<dbReference type="Proteomes" id="UP000504638">
    <property type="component" value="Unplaced"/>
</dbReference>
<dbReference type="GO" id="GO:0030246">
    <property type="term" value="F:carbohydrate binding"/>
    <property type="evidence" value="ECO:0007669"/>
    <property type="project" value="InterPro"/>
</dbReference>
<evidence type="ECO:0000256" key="3">
    <source>
        <dbReference type="ARBA" id="ARBA00023277"/>
    </source>
</evidence>
<dbReference type="GeneID" id="54421857"/>
<dbReference type="Pfam" id="PF01263">
    <property type="entry name" value="Aldose_epim"/>
    <property type="match status" value="1"/>
</dbReference>
<dbReference type="EMBL" id="ML975158">
    <property type="protein sequence ID" value="KAF1812270.1"/>
    <property type="molecule type" value="Genomic_DNA"/>
</dbReference>
<dbReference type="RefSeq" id="XP_033533901.1">
    <property type="nucleotide sequence ID" value="XM_033681287.1"/>
</dbReference>
<dbReference type="PANTHER" id="PTHR10091">
    <property type="entry name" value="ALDOSE-1-EPIMERASE"/>
    <property type="match status" value="1"/>
</dbReference>
<dbReference type="AlphaFoldDB" id="A0A6G1G2X0"/>
<evidence type="ECO:0000313" key="7">
    <source>
        <dbReference type="RefSeq" id="XP_033533901.1"/>
    </source>
</evidence>
<dbReference type="SUPFAM" id="SSF74650">
    <property type="entry name" value="Galactose mutarotase-like"/>
    <property type="match status" value="1"/>
</dbReference>
<dbReference type="InterPro" id="IPR014718">
    <property type="entry name" value="GH-type_carb-bd"/>
</dbReference>
<reference evidence="5 7" key="1">
    <citation type="submission" date="2020-01" db="EMBL/GenBank/DDBJ databases">
        <authorList>
            <consortium name="DOE Joint Genome Institute"/>
            <person name="Haridas S."/>
            <person name="Albert R."/>
            <person name="Binder M."/>
            <person name="Bloem J."/>
            <person name="Labutti K."/>
            <person name="Salamov A."/>
            <person name="Andreopoulos B."/>
            <person name="Baker S.E."/>
            <person name="Barry K."/>
            <person name="Bills G."/>
            <person name="Bluhm B.H."/>
            <person name="Cannon C."/>
            <person name="Castanera R."/>
            <person name="Culley D.E."/>
            <person name="Daum C."/>
            <person name="Ezra D."/>
            <person name="Gonzalez J.B."/>
            <person name="Henrissat B."/>
            <person name="Kuo A."/>
            <person name="Liang C."/>
            <person name="Lipzen A."/>
            <person name="Lutzoni F."/>
            <person name="Magnuson J."/>
            <person name="Mondo S."/>
            <person name="Nolan M."/>
            <person name="Ohm R."/>
            <person name="Pangilinan J."/>
            <person name="Park H.-J."/>
            <person name="Ramirez L."/>
            <person name="Alfaro M."/>
            <person name="Sun H."/>
            <person name="Tritt A."/>
            <person name="Yoshinaga Y."/>
            <person name="Zwiers L.-H."/>
            <person name="Turgeon B.G."/>
            <person name="Goodwin S.B."/>
            <person name="Spatafora J.W."/>
            <person name="Crous P.W."/>
            <person name="Grigoriev I.V."/>
        </authorList>
    </citation>
    <scope>NUCLEOTIDE SEQUENCE</scope>
    <source>
        <strain evidence="5 7">CBS 781.70</strain>
    </source>
</reference>
<dbReference type="GO" id="GO:0006006">
    <property type="term" value="P:glucose metabolic process"/>
    <property type="evidence" value="ECO:0007669"/>
    <property type="project" value="TreeGrafter"/>
</dbReference>
<dbReference type="InterPro" id="IPR008183">
    <property type="entry name" value="Aldose_1/G6P_1-epimerase"/>
</dbReference>
<name>A0A6G1G2X0_9PEZI</name>
<protein>
    <submittedName>
        <fullName evidence="5 7">Aldose 1-epimerase</fullName>
    </submittedName>
</protein>
<dbReference type="OrthoDB" id="274691at2759"/>
<keyword evidence="6" id="KW-1185">Reference proteome</keyword>
<dbReference type="Gene3D" id="2.70.98.10">
    <property type="match status" value="1"/>
</dbReference>
<dbReference type="FunFam" id="2.70.98.10:FF:000014">
    <property type="entry name" value="Aldose 1-epimerase, putative"/>
    <property type="match status" value="1"/>
</dbReference>
<proteinExistence type="inferred from homology"/>
<gene>
    <name evidence="5 7" type="ORF">P152DRAFT_473977</name>
</gene>
<keyword evidence="2" id="KW-0413">Isomerase</keyword>
<reference evidence="7" key="2">
    <citation type="submission" date="2020-04" db="EMBL/GenBank/DDBJ databases">
        <authorList>
            <consortium name="NCBI Genome Project"/>
        </authorList>
    </citation>
    <scope>NUCLEOTIDE SEQUENCE</scope>
    <source>
        <strain evidence="7">CBS 781.70</strain>
    </source>
</reference>
<reference evidence="7" key="3">
    <citation type="submission" date="2025-04" db="UniProtKB">
        <authorList>
            <consortium name="RefSeq"/>
        </authorList>
    </citation>
    <scope>IDENTIFICATION</scope>
    <source>
        <strain evidence="7">CBS 781.70</strain>
    </source>
</reference>
<dbReference type="InterPro" id="IPR047215">
    <property type="entry name" value="Galactose_mutarotase-like"/>
</dbReference>
<accession>A0A6G1G2X0</accession>
<dbReference type="PANTHER" id="PTHR10091:SF6">
    <property type="entry name" value="1-EPIMERASE, PUTATIVE (AFU_ORTHOLOGUE AFUA_3G13240)-RELATED"/>
    <property type="match status" value="1"/>
</dbReference>
<dbReference type="CDD" id="cd09019">
    <property type="entry name" value="galactose_mutarotase_like"/>
    <property type="match status" value="1"/>
</dbReference>
<evidence type="ECO:0000256" key="2">
    <source>
        <dbReference type="ARBA" id="ARBA00023235"/>
    </source>
</evidence>
<organism evidence="5">
    <name type="scientific">Eremomyces bilateralis CBS 781.70</name>
    <dbReference type="NCBI Taxonomy" id="1392243"/>
    <lineage>
        <taxon>Eukaryota</taxon>
        <taxon>Fungi</taxon>
        <taxon>Dikarya</taxon>
        <taxon>Ascomycota</taxon>
        <taxon>Pezizomycotina</taxon>
        <taxon>Dothideomycetes</taxon>
        <taxon>Dothideomycetes incertae sedis</taxon>
        <taxon>Eremomycetales</taxon>
        <taxon>Eremomycetaceae</taxon>
        <taxon>Eremomyces</taxon>
    </lineage>
</organism>
<keyword evidence="3" id="KW-0119">Carbohydrate metabolism</keyword>
<dbReference type="GO" id="GO:0004034">
    <property type="term" value="F:aldose 1-epimerase activity"/>
    <property type="evidence" value="ECO:0007669"/>
    <property type="project" value="TreeGrafter"/>
</dbReference>
<feature type="chain" id="PRO_5044631779" evidence="4">
    <location>
        <begin position="22"/>
        <end position="406"/>
    </location>
</feature>
<feature type="signal peptide" evidence="4">
    <location>
        <begin position="1"/>
        <end position="21"/>
    </location>
</feature>
<keyword evidence="4" id="KW-0732">Signal</keyword>
<dbReference type="GO" id="GO:0033499">
    <property type="term" value="P:galactose catabolic process via UDP-galactose, Leloir pathway"/>
    <property type="evidence" value="ECO:0007669"/>
    <property type="project" value="TreeGrafter"/>
</dbReference>
<comment type="similarity">
    <text evidence="1">Belongs to the aldose epimerase family.</text>
</comment>
<evidence type="ECO:0000256" key="4">
    <source>
        <dbReference type="SAM" id="SignalP"/>
    </source>
</evidence>
<evidence type="ECO:0000313" key="6">
    <source>
        <dbReference type="Proteomes" id="UP000504638"/>
    </source>
</evidence>
<evidence type="ECO:0000313" key="5">
    <source>
        <dbReference type="EMBL" id="KAF1812270.1"/>
    </source>
</evidence>